<feature type="transmembrane region" description="Helical" evidence="8">
    <location>
        <begin position="287"/>
        <end position="306"/>
    </location>
</feature>
<evidence type="ECO:0000256" key="6">
    <source>
        <dbReference type="ARBA" id="ARBA00022989"/>
    </source>
</evidence>
<keyword evidence="2" id="KW-0813">Transport</keyword>
<dbReference type="CDD" id="cd06579">
    <property type="entry name" value="TM_PBP1_transp_AraH_like"/>
    <property type="match status" value="1"/>
</dbReference>
<accession>A0A8J3LII4</accession>
<protein>
    <submittedName>
        <fullName evidence="9">ABC transporter permease</fullName>
    </submittedName>
</protein>
<keyword evidence="6 8" id="KW-1133">Transmembrane helix</keyword>
<sequence length="336" mass="34314">MTAIDEATAVRVPGEVSLRHRMSDLFLQIGLLPILLAAMVVFFAVRETSFFSGPNVSNVGRQAVYLLLVTLGQMIVLLCAQLDLSVGATIALTSVVTASTMSNADQPTAGTIMAGMAAGLCVGLVVGLVNGIVVAFLRVPSFIVTMGSASIATGIALIMSHGAPVTGVPSEFTSMFGTGQWFGVPVPLFIGAGAIVVMYVVLSWTTFGRNIYAIGGNEVAALLAGVRVKLQLVGAFVICSLLSSLAGVLLTARVASGEATIGGSFVLLSVAAAVLGGTSLFGGEGRLAFVVLGVIFLGVLSNGMNLLLISSYVQQLVLGAVLIGAVAIDRIKPRIG</sequence>
<feature type="transmembrane region" description="Helical" evidence="8">
    <location>
        <begin position="112"/>
        <end position="137"/>
    </location>
</feature>
<evidence type="ECO:0000256" key="5">
    <source>
        <dbReference type="ARBA" id="ARBA00022692"/>
    </source>
</evidence>
<organism evidence="9 10">
    <name type="scientific">Planosporangium flavigriseum</name>
    <dbReference type="NCBI Taxonomy" id="373681"/>
    <lineage>
        <taxon>Bacteria</taxon>
        <taxon>Bacillati</taxon>
        <taxon>Actinomycetota</taxon>
        <taxon>Actinomycetes</taxon>
        <taxon>Micromonosporales</taxon>
        <taxon>Micromonosporaceae</taxon>
        <taxon>Planosporangium</taxon>
    </lineage>
</organism>
<evidence type="ECO:0000256" key="1">
    <source>
        <dbReference type="ARBA" id="ARBA00004651"/>
    </source>
</evidence>
<comment type="caution">
    <text evidence="9">The sequence shown here is derived from an EMBL/GenBank/DDBJ whole genome shotgun (WGS) entry which is preliminary data.</text>
</comment>
<keyword evidence="3" id="KW-1003">Cell membrane</keyword>
<dbReference type="Pfam" id="PF02653">
    <property type="entry name" value="BPD_transp_2"/>
    <property type="match status" value="1"/>
</dbReference>
<keyword evidence="10" id="KW-1185">Reference proteome</keyword>
<evidence type="ECO:0000256" key="7">
    <source>
        <dbReference type="ARBA" id="ARBA00023136"/>
    </source>
</evidence>
<gene>
    <name evidence="9" type="ORF">Pfl04_19460</name>
</gene>
<feature type="transmembrane region" description="Helical" evidence="8">
    <location>
        <begin position="142"/>
        <end position="161"/>
    </location>
</feature>
<evidence type="ECO:0000256" key="8">
    <source>
        <dbReference type="SAM" id="Phobius"/>
    </source>
</evidence>
<evidence type="ECO:0000256" key="2">
    <source>
        <dbReference type="ARBA" id="ARBA00022448"/>
    </source>
</evidence>
<dbReference type="PANTHER" id="PTHR32196">
    <property type="entry name" value="ABC TRANSPORTER PERMEASE PROTEIN YPHD-RELATED-RELATED"/>
    <property type="match status" value="1"/>
</dbReference>
<dbReference type="GO" id="GO:0005886">
    <property type="term" value="C:plasma membrane"/>
    <property type="evidence" value="ECO:0007669"/>
    <property type="project" value="UniProtKB-SubCell"/>
</dbReference>
<feature type="transmembrane region" description="Helical" evidence="8">
    <location>
        <begin position="65"/>
        <end position="92"/>
    </location>
</feature>
<evidence type="ECO:0000256" key="4">
    <source>
        <dbReference type="ARBA" id="ARBA00022519"/>
    </source>
</evidence>
<comment type="subcellular location">
    <subcellularLocation>
        <location evidence="1">Cell membrane</location>
        <topology evidence="1">Multi-pass membrane protein</topology>
    </subcellularLocation>
</comment>
<dbReference type="InterPro" id="IPR001851">
    <property type="entry name" value="ABC_transp_permease"/>
</dbReference>
<keyword evidence="5 8" id="KW-0812">Transmembrane</keyword>
<dbReference type="Proteomes" id="UP000653674">
    <property type="component" value="Unassembled WGS sequence"/>
</dbReference>
<keyword evidence="7 8" id="KW-0472">Membrane</keyword>
<name>A0A8J3LII4_9ACTN</name>
<feature type="transmembrane region" description="Helical" evidence="8">
    <location>
        <begin position="232"/>
        <end position="255"/>
    </location>
</feature>
<dbReference type="PANTHER" id="PTHR32196:SF21">
    <property type="entry name" value="ABC TRANSPORTER PERMEASE PROTEIN YPHD-RELATED"/>
    <property type="match status" value="1"/>
</dbReference>
<dbReference type="EMBL" id="BONU01000010">
    <property type="protein sequence ID" value="GIG73542.1"/>
    <property type="molecule type" value="Genomic_DNA"/>
</dbReference>
<dbReference type="AlphaFoldDB" id="A0A8J3LII4"/>
<feature type="transmembrane region" description="Helical" evidence="8">
    <location>
        <begin position="181"/>
        <end position="202"/>
    </location>
</feature>
<keyword evidence="4" id="KW-0997">Cell inner membrane</keyword>
<evidence type="ECO:0000256" key="3">
    <source>
        <dbReference type="ARBA" id="ARBA00022475"/>
    </source>
</evidence>
<feature type="transmembrane region" description="Helical" evidence="8">
    <location>
        <begin position="25"/>
        <end position="45"/>
    </location>
</feature>
<evidence type="ECO:0000313" key="10">
    <source>
        <dbReference type="Proteomes" id="UP000653674"/>
    </source>
</evidence>
<evidence type="ECO:0000313" key="9">
    <source>
        <dbReference type="EMBL" id="GIG73542.1"/>
    </source>
</evidence>
<dbReference type="RefSeq" id="WP_203981278.1">
    <property type="nucleotide sequence ID" value="NZ_BAAAQJ010000003.1"/>
</dbReference>
<proteinExistence type="predicted"/>
<dbReference type="GO" id="GO:0022857">
    <property type="term" value="F:transmembrane transporter activity"/>
    <property type="evidence" value="ECO:0007669"/>
    <property type="project" value="InterPro"/>
</dbReference>
<reference evidence="9" key="1">
    <citation type="submission" date="2021-01" db="EMBL/GenBank/DDBJ databases">
        <title>Whole genome shotgun sequence of Planosporangium flavigriseum NBRC 105377.</title>
        <authorList>
            <person name="Komaki H."/>
            <person name="Tamura T."/>
        </authorList>
    </citation>
    <scope>NUCLEOTIDE SEQUENCE</scope>
    <source>
        <strain evidence="9">NBRC 105377</strain>
    </source>
</reference>
<feature type="transmembrane region" description="Helical" evidence="8">
    <location>
        <begin position="261"/>
        <end position="280"/>
    </location>
</feature>